<proteinExistence type="predicted"/>
<reference evidence="1 2" key="1">
    <citation type="submission" date="2015-09" db="EMBL/GenBank/DDBJ databases">
        <title>Draft genome of the parasitic nematode Teladorsagia circumcincta isolate WARC Sus (inbred).</title>
        <authorList>
            <person name="Mitreva M."/>
        </authorList>
    </citation>
    <scope>NUCLEOTIDE SEQUENCE [LARGE SCALE GENOMIC DNA]</scope>
    <source>
        <strain evidence="1 2">S</strain>
    </source>
</reference>
<evidence type="ECO:0000313" key="1">
    <source>
        <dbReference type="EMBL" id="PIO73737.1"/>
    </source>
</evidence>
<dbReference type="Proteomes" id="UP000230423">
    <property type="component" value="Unassembled WGS sequence"/>
</dbReference>
<dbReference type="AlphaFoldDB" id="A0A2G9UU17"/>
<evidence type="ECO:0000313" key="2">
    <source>
        <dbReference type="Proteomes" id="UP000230423"/>
    </source>
</evidence>
<keyword evidence="2" id="KW-1185">Reference proteome</keyword>
<gene>
    <name evidence="1" type="ORF">TELCIR_04286</name>
</gene>
<organism evidence="1 2">
    <name type="scientific">Teladorsagia circumcincta</name>
    <name type="common">Brown stomach worm</name>
    <name type="synonym">Ostertagia circumcincta</name>
    <dbReference type="NCBI Taxonomy" id="45464"/>
    <lineage>
        <taxon>Eukaryota</taxon>
        <taxon>Metazoa</taxon>
        <taxon>Ecdysozoa</taxon>
        <taxon>Nematoda</taxon>
        <taxon>Chromadorea</taxon>
        <taxon>Rhabditida</taxon>
        <taxon>Rhabditina</taxon>
        <taxon>Rhabditomorpha</taxon>
        <taxon>Strongyloidea</taxon>
        <taxon>Trichostrongylidae</taxon>
        <taxon>Teladorsagia</taxon>
    </lineage>
</organism>
<sequence length="89" mass="9850">MAVARRLGIQPYSGMTYDSMRFPQEISDDIAEEPRMKATSISRASSFDSINQDAPLNLDYFSSDELDKLSSCLSEVGISINRDLGPVVE</sequence>
<protein>
    <submittedName>
        <fullName evidence="1">Uncharacterized protein</fullName>
    </submittedName>
</protein>
<accession>A0A2G9UU17</accession>
<dbReference type="EMBL" id="KZ345395">
    <property type="protein sequence ID" value="PIO73737.1"/>
    <property type="molecule type" value="Genomic_DNA"/>
</dbReference>
<name>A0A2G9UU17_TELCI</name>
<dbReference type="OrthoDB" id="5859543at2759"/>